<evidence type="ECO:0000259" key="1">
    <source>
        <dbReference type="Pfam" id="PF07883"/>
    </source>
</evidence>
<organism evidence="2 3">
    <name type="scientific">Variimorphobacter saccharofermentans</name>
    <dbReference type="NCBI Taxonomy" id="2755051"/>
    <lineage>
        <taxon>Bacteria</taxon>
        <taxon>Bacillati</taxon>
        <taxon>Bacillota</taxon>
        <taxon>Clostridia</taxon>
        <taxon>Lachnospirales</taxon>
        <taxon>Lachnospiraceae</taxon>
        <taxon>Variimorphobacter</taxon>
    </lineage>
</organism>
<feature type="domain" description="Cupin type-2" evidence="1">
    <location>
        <begin position="46"/>
        <end position="109"/>
    </location>
</feature>
<reference evidence="2 3" key="1">
    <citation type="submission" date="2020-07" db="EMBL/GenBank/DDBJ databases">
        <title>Characterization and genome sequencing of isolate MD1, a novel member within the family Lachnospiraceae.</title>
        <authorList>
            <person name="Rettenmaier R."/>
            <person name="Di Bello L."/>
            <person name="Zinser C."/>
            <person name="Scheitz K."/>
            <person name="Liebl W."/>
            <person name="Zverlov V."/>
        </authorList>
    </citation>
    <scope>NUCLEOTIDE SEQUENCE [LARGE SCALE GENOMIC DNA]</scope>
    <source>
        <strain evidence="2 3">MD1</strain>
    </source>
</reference>
<dbReference type="SUPFAM" id="SSF51182">
    <property type="entry name" value="RmlC-like cupins"/>
    <property type="match status" value="1"/>
</dbReference>
<dbReference type="Gene3D" id="2.60.120.10">
    <property type="entry name" value="Jelly Rolls"/>
    <property type="match status" value="1"/>
</dbReference>
<sequence>MSEQKQYKLKNIELAKILKLDEKITYQKGQVVSKTLVQNKNVSITLFSFDKGEEISSHSSDGDAMVTILDGTGKFTVGEEIFLLSKGETLIMPNHVPHAVYGEEQFKMLLTVVF</sequence>
<evidence type="ECO:0000313" key="2">
    <source>
        <dbReference type="EMBL" id="MBB2182582.1"/>
    </source>
</evidence>
<dbReference type="RefSeq" id="WP_228352295.1">
    <property type="nucleotide sequence ID" value="NZ_JACEGA010000001.1"/>
</dbReference>
<accession>A0A839K055</accession>
<dbReference type="InterPro" id="IPR013096">
    <property type="entry name" value="Cupin_2"/>
</dbReference>
<comment type="caution">
    <text evidence="2">The sequence shown here is derived from an EMBL/GenBank/DDBJ whole genome shotgun (WGS) entry which is preliminary data.</text>
</comment>
<dbReference type="Proteomes" id="UP000574276">
    <property type="component" value="Unassembled WGS sequence"/>
</dbReference>
<evidence type="ECO:0000313" key="3">
    <source>
        <dbReference type="Proteomes" id="UP000574276"/>
    </source>
</evidence>
<protein>
    <submittedName>
        <fullName evidence="2">Cupin domain-containing protein</fullName>
    </submittedName>
</protein>
<gene>
    <name evidence="2" type="ORF">H0486_06810</name>
</gene>
<dbReference type="InterPro" id="IPR011051">
    <property type="entry name" value="RmlC_Cupin_sf"/>
</dbReference>
<dbReference type="AlphaFoldDB" id="A0A839K055"/>
<name>A0A839K055_9FIRM</name>
<dbReference type="Pfam" id="PF07883">
    <property type="entry name" value="Cupin_2"/>
    <property type="match status" value="1"/>
</dbReference>
<proteinExistence type="predicted"/>
<dbReference type="EMBL" id="JACEGA010000001">
    <property type="protein sequence ID" value="MBB2182582.1"/>
    <property type="molecule type" value="Genomic_DNA"/>
</dbReference>
<dbReference type="PANTHER" id="PTHR37694:SF1">
    <property type="entry name" value="SLR8022 PROTEIN"/>
    <property type="match status" value="1"/>
</dbReference>
<dbReference type="InterPro" id="IPR014710">
    <property type="entry name" value="RmlC-like_jellyroll"/>
</dbReference>
<keyword evidence="3" id="KW-1185">Reference proteome</keyword>
<dbReference type="CDD" id="cd02230">
    <property type="entry name" value="cupin_HP0902-like"/>
    <property type="match status" value="1"/>
</dbReference>
<dbReference type="PANTHER" id="PTHR37694">
    <property type="entry name" value="SLR8022 PROTEIN"/>
    <property type="match status" value="1"/>
</dbReference>